<dbReference type="EMBL" id="JAUSVM010000001">
    <property type="protein sequence ID" value="MDQ0424605.1"/>
    <property type="molecule type" value="Genomic_DNA"/>
</dbReference>
<accession>A0ABU0GGW3</accession>
<evidence type="ECO:0000313" key="3">
    <source>
        <dbReference type="EMBL" id="MDQ0424605.1"/>
    </source>
</evidence>
<dbReference type="PANTHER" id="PTHR12526">
    <property type="entry name" value="GLYCOSYLTRANSFERASE"/>
    <property type="match status" value="1"/>
</dbReference>
<dbReference type="Pfam" id="PF13692">
    <property type="entry name" value="Glyco_trans_1_4"/>
    <property type="match status" value="1"/>
</dbReference>
<dbReference type="Gene3D" id="3.40.50.2000">
    <property type="entry name" value="Glycogen Phosphorylase B"/>
    <property type="match status" value="2"/>
</dbReference>
<proteinExistence type="predicted"/>
<gene>
    <name evidence="3" type="ORF">JO380_000986</name>
</gene>
<sequence length="358" mass="37988">MVVASDLANNSLGRVYCLWLLARDLGWRCDVVATRGEHVWGPLDGTPFAADCHLATDAAAAADLAAGADLVVAAKPFPTSLGVAVQVARRLDRPVLLDVDDPDLELALTSGYSVTSTAKRVARELLKARYMAGMRRMRVLARTVPAIASNPHLAATYGADVIPHVRPVPPADDWVAPRPDGEVRVAFVGTVRAHKGVAQLRRAVAGLAGEGFRLTLTAPAPRRPAPWERWVGVTSLDEGRRLVADSDVVVIPSVRTVYSEGQLPAKLVDAMLAGRAVVASDVPPVRWALGGTGVLVPPGDLAALTTGLRALRDPQLRVDLGLAARERARQEFTTAGVADRFADVCTRATQASPARTAR</sequence>
<comment type="caution">
    <text evidence="3">The sequence shown here is derived from an EMBL/GenBank/DDBJ whole genome shotgun (WGS) entry which is preliminary data.</text>
</comment>
<dbReference type="SUPFAM" id="SSF53756">
    <property type="entry name" value="UDP-Glycosyltransferase/glycogen phosphorylase"/>
    <property type="match status" value="1"/>
</dbReference>
<evidence type="ECO:0000313" key="4">
    <source>
        <dbReference type="Proteomes" id="UP001240250"/>
    </source>
</evidence>
<evidence type="ECO:0000256" key="1">
    <source>
        <dbReference type="ARBA" id="ARBA00022676"/>
    </source>
</evidence>
<dbReference type="Proteomes" id="UP001240250">
    <property type="component" value="Unassembled WGS sequence"/>
</dbReference>
<name>A0ABU0GGW3_9CELL</name>
<protein>
    <submittedName>
        <fullName evidence="3">Glycosyltransferase involved in cell wall biosynthesis</fullName>
    </submittedName>
</protein>
<keyword evidence="1" id="KW-0328">Glycosyltransferase</keyword>
<dbReference type="RefSeq" id="WP_134851982.1">
    <property type="nucleotide sequence ID" value="NZ_JAUSVM010000001.1"/>
</dbReference>
<evidence type="ECO:0000256" key="2">
    <source>
        <dbReference type="ARBA" id="ARBA00022679"/>
    </source>
</evidence>
<keyword evidence="4" id="KW-1185">Reference proteome</keyword>
<reference evidence="3 4" key="1">
    <citation type="submission" date="2023-07" db="EMBL/GenBank/DDBJ databases">
        <title>Sequencing the genomes of 1000 actinobacteria strains.</title>
        <authorList>
            <person name="Klenk H.-P."/>
        </authorList>
    </citation>
    <scope>NUCLEOTIDE SEQUENCE [LARGE SCALE GENOMIC DNA]</scope>
    <source>
        <strain evidence="3 4">DSM 14785</strain>
    </source>
</reference>
<organism evidence="3 4">
    <name type="scientific">Cellulomonas iranensis</name>
    <dbReference type="NCBI Taxonomy" id="76862"/>
    <lineage>
        <taxon>Bacteria</taxon>
        <taxon>Bacillati</taxon>
        <taxon>Actinomycetota</taxon>
        <taxon>Actinomycetes</taxon>
        <taxon>Micrococcales</taxon>
        <taxon>Cellulomonadaceae</taxon>
        <taxon>Cellulomonas</taxon>
    </lineage>
</organism>
<dbReference type="PANTHER" id="PTHR12526:SF510">
    <property type="entry name" value="D-INOSITOL 3-PHOSPHATE GLYCOSYLTRANSFERASE"/>
    <property type="match status" value="1"/>
</dbReference>
<keyword evidence="2" id="KW-0808">Transferase</keyword>